<dbReference type="eggNOG" id="COG3516">
    <property type="taxonomic scope" value="Bacteria"/>
</dbReference>
<keyword evidence="3" id="KW-1185">Reference proteome</keyword>
<dbReference type="EMBL" id="CP000544">
    <property type="protein sequence ID" value="ABM60955.1"/>
    <property type="molecule type" value="Genomic_DNA"/>
</dbReference>
<dbReference type="NCBIfam" id="TIGR03358">
    <property type="entry name" value="VI_chp_5"/>
    <property type="match status" value="1"/>
</dbReference>
<feature type="region of interest" description="Disordered" evidence="1">
    <location>
        <begin position="169"/>
        <end position="200"/>
    </location>
</feature>
<dbReference type="Pfam" id="PF05591">
    <property type="entry name" value="T6SS_VipA"/>
    <property type="match status" value="1"/>
</dbReference>
<evidence type="ECO:0000256" key="1">
    <source>
        <dbReference type="SAM" id="MobiDB-lite"/>
    </source>
</evidence>
<proteinExistence type="predicted"/>
<protein>
    <submittedName>
        <fullName evidence="2">Uncharacterized conserved protein UCP028301</fullName>
    </submittedName>
</protein>
<evidence type="ECO:0000313" key="2">
    <source>
        <dbReference type="EMBL" id="ABM60955.1"/>
    </source>
</evidence>
<dbReference type="SMR" id="A1WTE3"/>
<evidence type="ECO:0000313" key="3">
    <source>
        <dbReference type="Proteomes" id="UP000000647"/>
    </source>
</evidence>
<name>A1WTE3_HALHL</name>
<reference evidence="2 3" key="2">
    <citation type="journal article" date="2013" name="Stand. Genomic Sci.">
        <title>Complete genome sequence of Halorhodospira halophila SL1.</title>
        <authorList>
            <person name="Challacombe J.F."/>
            <person name="Majid S."/>
            <person name="Deole R."/>
            <person name="Brettin T.S."/>
            <person name="Bruce D."/>
            <person name="Delano S.F."/>
            <person name="Detter J.C."/>
            <person name="Gleasner C.D."/>
            <person name="Han C.S."/>
            <person name="Misra M."/>
            <person name="Reitenga K.G."/>
            <person name="Mikhailova N."/>
            <person name="Woyke T."/>
            <person name="Pitluck S."/>
            <person name="Nolan M."/>
            <person name="Land M.L."/>
            <person name="Saunders E."/>
            <person name="Tapia R."/>
            <person name="Lapidus A."/>
            <person name="Ivanova N."/>
            <person name="Hoff W.D."/>
        </authorList>
    </citation>
    <scope>NUCLEOTIDE SEQUENCE [LARGE SCALE GENOMIC DNA]</scope>
    <source>
        <strain evidence="3">DSM 244 / SL1</strain>
    </source>
</reference>
<dbReference type="Proteomes" id="UP000000647">
    <property type="component" value="Chromosome"/>
</dbReference>
<dbReference type="InterPro" id="IPR008312">
    <property type="entry name" value="T6SS_TssB1"/>
</dbReference>
<dbReference type="KEGG" id="hha:Hhal_0161"/>
<organism evidence="2 3">
    <name type="scientific">Halorhodospira halophila (strain DSM 244 / SL1)</name>
    <name type="common">Ectothiorhodospira halophila (strain DSM 244 / SL1)</name>
    <dbReference type="NCBI Taxonomy" id="349124"/>
    <lineage>
        <taxon>Bacteria</taxon>
        <taxon>Pseudomonadati</taxon>
        <taxon>Pseudomonadota</taxon>
        <taxon>Gammaproteobacteria</taxon>
        <taxon>Chromatiales</taxon>
        <taxon>Ectothiorhodospiraceae</taxon>
        <taxon>Halorhodospira</taxon>
    </lineage>
</organism>
<dbReference type="HOGENOM" id="CLU_111033_1_0_6"/>
<dbReference type="PANTHER" id="PTHR35850:SF2">
    <property type="entry name" value="TYPE VI SECRETION SYSTEM CONTRACTILE SHEATH SMALL SUBUNIT"/>
    <property type="match status" value="1"/>
</dbReference>
<dbReference type="PANTHER" id="PTHR35850">
    <property type="entry name" value="CYTOPLASMIC PROTEIN-RELATED"/>
    <property type="match status" value="1"/>
</dbReference>
<sequence>MAGPVESIDAKEQAMESFQQEVPKSRVNITLDVDTGDARKTLELPLKMLVLGDFSNGQASGRLAERERVPIDRDHLDAVLGDLSPSLQVTVPDTFRGDGSQIRVALKIDGFHAFSPEAVARQIPQVNNLLAMRNLLKDLKSNVLDNARFRRELERIVQNQKELEGVMGELRQIAPLHTGEEDREAGSSGESTEADRDGQE</sequence>
<dbReference type="AlphaFoldDB" id="A1WTE3"/>
<gene>
    <name evidence="2" type="ordered locus">Hhal_0161</name>
</gene>
<dbReference type="STRING" id="349124.Hhal_0161"/>
<accession>A1WTE3</accession>
<reference evidence="3" key="1">
    <citation type="submission" date="2006-12" db="EMBL/GenBank/DDBJ databases">
        <title>Complete sequence of Halorhodospira halophila SL1.</title>
        <authorList>
            <consortium name="US DOE Joint Genome Institute"/>
            <person name="Copeland A."/>
            <person name="Lucas S."/>
            <person name="Lapidus A."/>
            <person name="Barry K."/>
            <person name="Detter J.C."/>
            <person name="Glavina del Rio T."/>
            <person name="Hammon N."/>
            <person name="Israni S."/>
            <person name="Dalin E."/>
            <person name="Tice H."/>
            <person name="Pitluck S."/>
            <person name="Saunders E."/>
            <person name="Brettin T."/>
            <person name="Bruce D."/>
            <person name="Han C."/>
            <person name="Tapia R."/>
            <person name="Schmutz J."/>
            <person name="Larimer F."/>
            <person name="Land M."/>
            <person name="Hauser L."/>
            <person name="Kyrpides N."/>
            <person name="Mikhailova N."/>
            <person name="Hoff W."/>
            <person name="Richardson P."/>
        </authorList>
    </citation>
    <scope>NUCLEOTIDE SEQUENCE [LARGE SCALE GENOMIC DNA]</scope>
    <source>
        <strain evidence="3">DSM 244 / SL1</strain>
    </source>
</reference>